<feature type="signal peptide" evidence="2">
    <location>
        <begin position="1"/>
        <end position="20"/>
    </location>
</feature>
<dbReference type="EMBL" id="BEZZ01000323">
    <property type="protein sequence ID" value="GCC30760.1"/>
    <property type="molecule type" value="Genomic_DNA"/>
</dbReference>
<comment type="caution">
    <text evidence="3">The sequence shown here is derived from an EMBL/GenBank/DDBJ whole genome shotgun (WGS) entry which is preliminary data.</text>
</comment>
<dbReference type="OMA" id="WIDTILH"/>
<evidence type="ECO:0000256" key="1">
    <source>
        <dbReference type="SAM" id="MobiDB-lite"/>
    </source>
</evidence>
<protein>
    <submittedName>
        <fullName evidence="3">Uncharacterized protein</fullName>
    </submittedName>
</protein>
<name>A0A401SK46_CHIPU</name>
<keyword evidence="4" id="KW-1185">Reference proteome</keyword>
<accession>A0A401SK46</accession>
<feature type="region of interest" description="Disordered" evidence="1">
    <location>
        <begin position="23"/>
        <end position="49"/>
    </location>
</feature>
<reference evidence="3 4" key="1">
    <citation type="journal article" date="2018" name="Nat. Ecol. Evol.">
        <title>Shark genomes provide insights into elasmobranch evolution and the origin of vertebrates.</title>
        <authorList>
            <person name="Hara Y"/>
            <person name="Yamaguchi K"/>
            <person name="Onimaru K"/>
            <person name="Kadota M"/>
            <person name="Koyanagi M"/>
            <person name="Keeley SD"/>
            <person name="Tatsumi K"/>
            <person name="Tanaka K"/>
            <person name="Motone F"/>
            <person name="Kageyama Y"/>
            <person name="Nozu R"/>
            <person name="Adachi N"/>
            <person name="Nishimura O"/>
            <person name="Nakagawa R"/>
            <person name="Tanegashima C"/>
            <person name="Kiyatake I"/>
            <person name="Matsumoto R"/>
            <person name="Murakumo K"/>
            <person name="Nishida K"/>
            <person name="Terakita A"/>
            <person name="Kuratani S"/>
            <person name="Sato K"/>
            <person name="Hyodo S Kuraku.S."/>
        </authorList>
    </citation>
    <scope>NUCLEOTIDE SEQUENCE [LARGE SCALE GENOMIC DNA]</scope>
</reference>
<evidence type="ECO:0000256" key="2">
    <source>
        <dbReference type="SAM" id="SignalP"/>
    </source>
</evidence>
<dbReference type="OrthoDB" id="8931436at2759"/>
<sequence length="98" mass="11482">MPHFLKTILILFCLTIAAESRKHRKRRWASQVEPRKQGSPILRRIPDTTKTRTTNSEHLLRVGDHDFTMRPAFGESFPNAWIDTILHCQAPQYLLELM</sequence>
<dbReference type="STRING" id="137246.A0A401SK46"/>
<evidence type="ECO:0000313" key="3">
    <source>
        <dbReference type="EMBL" id="GCC30760.1"/>
    </source>
</evidence>
<feature type="chain" id="PRO_5019153258" evidence="2">
    <location>
        <begin position="21"/>
        <end position="98"/>
    </location>
</feature>
<organism evidence="3 4">
    <name type="scientific">Chiloscyllium punctatum</name>
    <name type="common">Brownbanded bambooshark</name>
    <name type="synonym">Hemiscyllium punctatum</name>
    <dbReference type="NCBI Taxonomy" id="137246"/>
    <lineage>
        <taxon>Eukaryota</taxon>
        <taxon>Metazoa</taxon>
        <taxon>Chordata</taxon>
        <taxon>Craniata</taxon>
        <taxon>Vertebrata</taxon>
        <taxon>Chondrichthyes</taxon>
        <taxon>Elasmobranchii</taxon>
        <taxon>Galeomorphii</taxon>
        <taxon>Galeoidea</taxon>
        <taxon>Orectolobiformes</taxon>
        <taxon>Hemiscylliidae</taxon>
        <taxon>Chiloscyllium</taxon>
    </lineage>
</organism>
<dbReference type="AlphaFoldDB" id="A0A401SK46"/>
<gene>
    <name evidence="3" type="ORF">chiPu_0009214</name>
</gene>
<dbReference type="Proteomes" id="UP000287033">
    <property type="component" value="Unassembled WGS sequence"/>
</dbReference>
<proteinExistence type="predicted"/>
<evidence type="ECO:0000313" key="4">
    <source>
        <dbReference type="Proteomes" id="UP000287033"/>
    </source>
</evidence>
<keyword evidence="2" id="KW-0732">Signal</keyword>